<dbReference type="AlphaFoldDB" id="A0A248THA4"/>
<name>A0A248THA4_9BACI</name>
<evidence type="ECO:0000313" key="2">
    <source>
        <dbReference type="Proteomes" id="UP000215137"/>
    </source>
</evidence>
<organism evidence="1 2">
    <name type="scientific">Cytobacillus kochii</name>
    <dbReference type="NCBI Taxonomy" id="859143"/>
    <lineage>
        <taxon>Bacteria</taxon>
        <taxon>Bacillati</taxon>
        <taxon>Bacillota</taxon>
        <taxon>Bacilli</taxon>
        <taxon>Bacillales</taxon>
        <taxon>Bacillaceae</taxon>
        <taxon>Cytobacillus</taxon>
    </lineage>
</organism>
<proteinExistence type="predicted"/>
<gene>
    <name evidence="1" type="ORF">CKF48_09090</name>
</gene>
<dbReference type="InterPro" id="IPR043857">
    <property type="entry name" value="DUF5819"/>
</dbReference>
<sequence length="211" mass="25008">MSFVMFHSSMTIFYNFPMTPFKEKYVNIIHGYMHPLFNQTWTLFAPNPVNINIKVEAKLAYENEKETNWINFSDIIFEETKNSYLTHYQFYNRVLIQTQNDVVNASESIMLEVKESNNRLLKEHEDLSNTQAFIENLIENDIENFLNNNKSVDTLYKLVYNYFENRNVKGISEIQLRLSSEFFPEYGKSDDSKYRISYLPKLNVKQLVEGG</sequence>
<accession>A0A248THA4</accession>
<keyword evidence="2" id="KW-1185">Reference proteome</keyword>
<evidence type="ECO:0000313" key="1">
    <source>
        <dbReference type="EMBL" id="ASV67470.1"/>
    </source>
</evidence>
<dbReference type="EMBL" id="CP022983">
    <property type="protein sequence ID" value="ASV67470.1"/>
    <property type="molecule type" value="Genomic_DNA"/>
</dbReference>
<dbReference type="Pfam" id="PF19136">
    <property type="entry name" value="DUF5819"/>
    <property type="match status" value="1"/>
</dbReference>
<dbReference type="Proteomes" id="UP000215137">
    <property type="component" value="Chromosome"/>
</dbReference>
<protein>
    <submittedName>
        <fullName evidence="1">Uncharacterized protein</fullName>
    </submittedName>
</protein>
<reference evidence="1 2" key="1">
    <citation type="submission" date="2017-08" db="EMBL/GenBank/DDBJ databases">
        <title>Complete Genome Sequence of Bacillus kochii Oregon-R-modENCODE STRAIN BDGP4, isolated from Drosophila melanogaster gut.</title>
        <authorList>
            <person name="Wan K.H."/>
            <person name="Yu C."/>
            <person name="Park S."/>
            <person name="Hammonds A.S."/>
            <person name="Booth B.W."/>
            <person name="Celniker S.E."/>
        </authorList>
    </citation>
    <scope>NUCLEOTIDE SEQUENCE [LARGE SCALE GENOMIC DNA]</scope>
    <source>
        <strain evidence="1 2">BDGP4</strain>
    </source>
</reference>
<dbReference type="KEGG" id="bko:CKF48_09090"/>